<comment type="caution">
    <text evidence="1">The sequence shown here is derived from an EMBL/GenBank/DDBJ whole genome shotgun (WGS) entry which is preliminary data.</text>
</comment>
<dbReference type="AlphaFoldDB" id="A0A9D1IW82"/>
<protein>
    <submittedName>
        <fullName evidence="1">Uncharacterized protein</fullName>
    </submittedName>
</protein>
<dbReference type="Proteomes" id="UP000824073">
    <property type="component" value="Unassembled WGS sequence"/>
</dbReference>
<gene>
    <name evidence="1" type="ORF">IAB67_03180</name>
</gene>
<reference evidence="1" key="2">
    <citation type="journal article" date="2021" name="PeerJ">
        <title>Extensive microbial diversity within the chicken gut microbiome revealed by metagenomics and culture.</title>
        <authorList>
            <person name="Gilroy R."/>
            <person name="Ravi A."/>
            <person name="Getino M."/>
            <person name="Pursley I."/>
            <person name="Horton D.L."/>
            <person name="Alikhan N.F."/>
            <person name="Baker D."/>
            <person name="Gharbi K."/>
            <person name="Hall N."/>
            <person name="Watson M."/>
            <person name="Adriaenssens E.M."/>
            <person name="Foster-Nyarko E."/>
            <person name="Jarju S."/>
            <person name="Secka A."/>
            <person name="Antonio M."/>
            <person name="Oren A."/>
            <person name="Chaudhuri R.R."/>
            <person name="La Ragione R."/>
            <person name="Hildebrand F."/>
            <person name="Pallen M.J."/>
        </authorList>
    </citation>
    <scope>NUCLEOTIDE SEQUENCE</scope>
    <source>
        <strain evidence="1">CHK191-8634</strain>
    </source>
</reference>
<sequence length="92" mass="10659">MPLENQDFEEAFSRLAALELETVIPQENTDTPGYFVDVCMIAEEFEINMNVFEEGGYIRRYYDSLDESTLYQVVDGDLSWIFEKLAEAEQVS</sequence>
<proteinExistence type="predicted"/>
<organism evidence="1 2">
    <name type="scientific">Candidatus Ventrousia excrementavium</name>
    <dbReference type="NCBI Taxonomy" id="2840961"/>
    <lineage>
        <taxon>Bacteria</taxon>
        <taxon>Bacillati</taxon>
        <taxon>Bacillota</taxon>
        <taxon>Clostridia</taxon>
        <taxon>Eubacteriales</taxon>
        <taxon>Clostridiaceae</taxon>
        <taxon>Clostridiaceae incertae sedis</taxon>
        <taxon>Candidatus Ventrousia</taxon>
    </lineage>
</organism>
<evidence type="ECO:0000313" key="1">
    <source>
        <dbReference type="EMBL" id="HIU43282.1"/>
    </source>
</evidence>
<dbReference type="EMBL" id="DVMR01000033">
    <property type="protein sequence ID" value="HIU43282.1"/>
    <property type="molecule type" value="Genomic_DNA"/>
</dbReference>
<reference evidence="1" key="1">
    <citation type="submission" date="2020-10" db="EMBL/GenBank/DDBJ databases">
        <authorList>
            <person name="Gilroy R."/>
        </authorList>
    </citation>
    <scope>NUCLEOTIDE SEQUENCE</scope>
    <source>
        <strain evidence="1">CHK191-8634</strain>
    </source>
</reference>
<name>A0A9D1IW82_9CLOT</name>
<evidence type="ECO:0000313" key="2">
    <source>
        <dbReference type="Proteomes" id="UP000824073"/>
    </source>
</evidence>
<accession>A0A9D1IW82</accession>